<dbReference type="Gene3D" id="2.60.40.3690">
    <property type="match status" value="1"/>
</dbReference>
<evidence type="ECO:0000259" key="2">
    <source>
        <dbReference type="Pfam" id="PF15495"/>
    </source>
</evidence>
<dbReference type="EMBL" id="VSSQ01075703">
    <property type="protein sequence ID" value="MPN26241.1"/>
    <property type="molecule type" value="Genomic_DNA"/>
</dbReference>
<evidence type="ECO:0000256" key="1">
    <source>
        <dbReference type="SAM" id="MobiDB-lite"/>
    </source>
</evidence>
<feature type="region of interest" description="Disordered" evidence="1">
    <location>
        <begin position="43"/>
        <end position="71"/>
    </location>
</feature>
<dbReference type="Pfam" id="PF15495">
    <property type="entry name" value="Fimbrillin_C"/>
    <property type="match status" value="1"/>
</dbReference>
<feature type="domain" description="Minor fimbrium subunit Mfa1 C-terminal" evidence="2">
    <location>
        <begin position="1"/>
        <end position="91"/>
    </location>
</feature>
<organism evidence="3">
    <name type="scientific">bioreactor metagenome</name>
    <dbReference type="NCBI Taxonomy" id="1076179"/>
    <lineage>
        <taxon>unclassified sequences</taxon>
        <taxon>metagenomes</taxon>
        <taxon>ecological metagenomes</taxon>
    </lineage>
</organism>
<reference evidence="3" key="1">
    <citation type="submission" date="2019-08" db="EMBL/GenBank/DDBJ databases">
        <authorList>
            <person name="Kucharzyk K."/>
            <person name="Murdoch R.W."/>
            <person name="Higgins S."/>
            <person name="Loffler F."/>
        </authorList>
    </citation>
    <scope>NUCLEOTIDE SEQUENCE</scope>
</reference>
<name>A0A645GH02_9ZZZZ</name>
<proteinExistence type="predicted"/>
<protein>
    <submittedName>
        <fullName evidence="3">Minor fimbrium subunit Mfa1</fullName>
    </submittedName>
</protein>
<gene>
    <name evidence="3" type="primary">mfa1_3</name>
    <name evidence="3" type="ORF">SDC9_173665</name>
</gene>
<dbReference type="InterPro" id="IPR029140">
    <property type="entry name" value="Mfa1_C"/>
</dbReference>
<evidence type="ECO:0000313" key="3">
    <source>
        <dbReference type="EMBL" id="MPN26241.1"/>
    </source>
</evidence>
<sequence length="102" mass="11525">MKYVLWLNPNSTVATVAEPNPMVSPTVRNQVYHAHIDAFLRMGVPNNPLDPNDPNDSDNPDNPIDPKDPLKTDITYLSVSVKVLPWTIHTYKYSLTDGDIMY</sequence>
<dbReference type="AlphaFoldDB" id="A0A645GH02"/>
<accession>A0A645GH02</accession>
<comment type="caution">
    <text evidence="3">The sequence shown here is derived from an EMBL/GenBank/DDBJ whole genome shotgun (WGS) entry which is preliminary data.</text>
</comment>